<accession>A0A0D3GYP9</accession>
<dbReference type="EnsemblPlants" id="OBART08G09840.1">
    <property type="protein sequence ID" value="OBART08G09840.1"/>
    <property type="gene ID" value="OBART08G09840"/>
</dbReference>
<reference evidence="1" key="1">
    <citation type="journal article" date="2009" name="Rice">
        <title>De Novo Next Generation Sequencing of Plant Genomes.</title>
        <authorList>
            <person name="Rounsley S."/>
            <person name="Marri P.R."/>
            <person name="Yu Y."/>
            <person name="He R."/>
            <person name="Sisneros N."/>
            <person name="Goicoechea J.L."/>
            <person name="Lee S.J."/>
            <person name="Angelova A."/>
            <person name="Kudrna D."/>
            <person name="Luo M."/>
            <person name="Affourtit J."/>
            <person name="Desany B."/>
            <person name="Knight J."/>
            <person name="Niazi F."/>
            <person name="Egholm M."/>
            <person name="Wing R.A."/>
        </authorList>
    </citation>
    <scope>NUCLEOTIDE SEQUENCE [LARGE SCALE GENOMIC DNA]</scope>
    <source>
        <strain evidence="1">cv. IRGC 105608</strain>
    </source>
</reference>
<dbReference type="AlphaFoldDB" id="A0A0D3GYP9"/>
<dbReference type="HOGENOM" id="CLU_2926295_0_0_1"/>
<keyword evidence="2" id="KW-1185">Reference proteome</keyword>
<dbReference type="Proteomes" id="UP000026960">
    <property type="component" value="Chromosome 8"/>
</dbReference>
<reference evidence="1" key="2">
    <citation type="submission" date="2015-03" db="UniProtKB">
        <authorList>
            <consortium name="EnsemblPlants"/>
        </authorList>
    </citation>
    <scope>IDENTIFICATION</scope>
</reference>
<dbReference type="Gramene" id="OBART08G09840.1">
    <property type="protein sequence ID" value="OBART08G09840.1"/>
    <property type="gene ID" value="OBART08G09840"/>
</dbReference>
<evidence type="ECO:0000313" key="2">
    <source>
        <dbReference type="Proteomes" id="UP000026960"/>
    </source>
</evidence>
<protein>
    <submittedName>
        <fullName evidence="1">Uncharacterized protein</fullName>
    </submittedName>
</protein>
<organism evidence="1">
    <name type="scientific">Oryza barthii</name>
    <dbReference type="NCBI Taxonomy" id="65489"/>
    <lineage>
        <taxon>Eukaryota</taxon>
        <taxon>Viridiplantae</taxon>
        <taxon>Streptophyta</taxon>
        <taxon>Embryophyta</taxon>
        <taxon>Tracheophyta</taxon>
        <taxon>Spermatophyta</taxon>
        <taxon>Magnoliopsida</taxon>
        <taxon>Liliopsida</taxon>
        <taxon>Poales</taxon>
        <taxon>Poaceae</taxon>
        <taxon>BOP clade</taxon>
        <taxon>Oryzoideae</taxon>
        <taxon>Oryzeae</taxon>
        <taxon>Oryzinae</taxon>
        <taxon>Oryza</taxon>
    </lineage>
</organism>
<proteinExistence type="predicted"/>
<evidence type="ECO:0000313" key="1">
    <source>
        <dbReference type="EnsemblPlants" id="OBART08G09840.1"/>
    </source>
</evidence>
<sequence length="61" mass="7123">MRVVKLMGMLTAIKLEPRGRINFQIDESFKICHERQHDGILAPVLQNLGEAWNILFDRNMD</sequence>
<name>A0A0D3GYP9_9ORYZ</name>